<dbReference type="AlphaFoldDB" id="A0A7G7BPT9"/>
<accession>A0A7G7BPT9</accession>
<gene>
    <name evidence="2" type="ORF">F0344_24620</name>
</gene>
<sequence>MRRRTMRIGAALIGVTTALLGANSALGSTVYTYQGDDYAYIKSDHEAVGVCDREIDGSSVYTNYYRSIDSDYRRVEETRGFGTCTSSGSSGNLVWKIRACENITALPDACSSWKTHY</sequence>
<reference evidence="3" key="1">
    <citation type="submission" date="2019-10" db="EMBL/GenBank/DDBJ databases">
        <title>Antimicrobial potential of Antarctic Bacteria.</title>
        <authorList>
            <person name="Benaud N."/>
            <person name="Edwards R.J."/>
            <person name="Ferrari B.C."/>
        </authorList>
    </citation>
    <scope>NUCLEOTIDE SEQUENCE [LARGE SCALE GENOMIC DNA]</scope>
    <source>
        <strain evidence="3">NBSH44</strain>
    </source>
</reference>
<evidence type="ECO:0000313" key="3">
    <source>
        <dbReference type="Proteomes" id="UP000515307"/>
    </source>
</evidence>
<feature type="signal peptide" evidence="1">
    <location>
        <begin position="1"/>
        <end position="27"/>
    </location>
</feature>
<dbReference type="KEGG" id="sfiy:F0344_24620"/>
<feature type="chain" id="PRO_5028913730" description="Secreted protein" evidence="1">
    <location>
        <begin position="28"/>
        <end position="117"/>
    </location>
</feature>
<dbReference type="RefSeq" id="WP_185300835.1">
    <property type="nucleotide sequence ID" value="NZ_CP045702.1"/>
</dbReference>
<keyword evidence="3" id="KW-1185">Reference proteome</keyword>
<dbReference type="EMBL" id="CP045702">
    <property type="protein sequence ID" value="QNE77354.1"/>
    <property type="molecule type" value="Genomic_DNA"/>
</dbReference>
<dbReference type="Proteomes" id="UP000515307">
    <property type="component" value="Chromosome"/>
</dbReference>
<organism evidence="2 3">
    <name type="scientific">Streptomyces finlayi</name>
    <dbReference type="NCBI Taxonomy" id="67296"/>
    <lineage>
        <taxon>Bacteria</taxon>
        <taxon>Bacillati</taxon>
        <taxon>Actinomycetota</taxon>
        <taxon>Actinomycetes</taxon>
        <taxon>Kitasatosporales</taxon>
        <taxon>Streptomycetaceae</taxon>
        <taxon>Streptomyces</taxon>
    </lineage>
</organism>
<evidence type="ECO:0000256" key="1">
    <source>
        <dbReference type="SAM" id="SignalP"/>
    </source>
</evidence>
<proteinExistence type="predicted"/>
<protein>
    <recommendedName>
        <fullName evidence="4">Secreted protein</fullName>
    </recommendedName>
</protein>
<keyword evidence="1" id="KW-0732">Signal</keyword>
<evidence type="ECO:0008006" key="4">
    <source>
        <dbReference type="Google" id="ProtNLM"/>
    </source>
</evidence>
<evidence type="ECO:0000313" key="2">
    <source>
        <dbReference type="EMBL" id="QNE77354.1"/>
    </source>
</evidence>
<name>A0A7G7BPT9_9ACTN</name>